<organism evidence="1 2">
    <name type="scientific">Entomophthora muscae</name>
    <dbReference type="NCBI Taxonomy" id="34485"/>
    <lineage>
        <taxon>Eukaryota</taxon>
        <taxon>Fungi</taxon>
        <taxon>Fungi incertae sedis</taxon>
        <taxon>Zoopagomycota</taxon>
        <taxon>Entomophthoromycotina</taxon>
        <taxon>Entomophthoromycetes</taxon>
        <taxon>Entomophthorales</taxon>
        <taxon>Entomophthoraceae</taxon>
        <taxon>Entomophthora</taxon>
    </lineage>
</organism>
<comment type="caution">
    <text evidence="1">The sequence shown here is derived from an EMBL/GenBank/DDBJ whole genome shotgun (WGS) entry which is preliminary data.</text>
</comment>
<proteinExistence type="predicted"/>
<sequence length="196" mass="22479">MRYWFPQLLPYFIFIICQLTQRSSDPPSSPPATYRLPGASFGPVHFTEYPLKPEYKDYTSNNILAWDLLARTIELTRYNQEGPCHPSPPNQCLPLPPSSHWTNTNKLFGIVYITLMGVIDTIVPTASLWLCLGKSITYLIKLAPILWWALPTQSVTRQFPNTSKPANQGWFPDKDQMGHLEDNKLQKKSQEDLKLN</sequence>
<reference evidence="1" key="1">
    <citation type="submission" date="2022-04" db="EMBL/GenBank/DDBJ databases">
        <title>Genome of the entomopathogenic fungus Entomophthora muscae.</title>
        <authorList>
            <person name="Elya C."/>
            <person name="Lovett B.R."/>
            <person name="Lee E."/>
            <person name="Macias A.M."/>
            <person name="Hajek A.E."/>
            <person name="De Bivort B.L."/>
            <person name="Kasson M.T."/>
            <person name="De Fine Licht H.H."/>
            <person name="Stajich J.E."/>
        </authorList>
    </citation>
    <scope>NUCLEOTIDE SEQUENCE</scope>
    <source>
        <strain evidence="1">Berkeley</strain>
    </source>
</reference>
<accession>A0ACC2UR18</accession>
<dbReference type="Proteomes" id="UP001165960">
    <property type="component" value="Unassembled WGS sequence"/>
</dbReference>
<name>A0ACC2UR18_9FUNG</name>
<keyword evidence="2" id="KW-1185">Reference proteome</keyword>
<protein>
    <submittedName>
        <fullName evidence="1">Uncharacterized protein</fullName>
    </submittedName>
</protein>
<dbReference type="EMBL" id="QTSX02000039">
    <property type="protein sequence ID" value="KAJ9089589.1"/>
    <property type="molecule type" value="Genomic_DNA"/>
</dbReference>
<evidence type="ECO:0000313" key="1">
    <source>
        <dbReference type="EMBL" id="KAJ9089589.1"/>
    </source>
</evidence>
<gene>
    <name evidence="1" type="ORF">DSO57_1011427</name>
</gene>
<evidence type="ECO:0000313" key="2">
    <source>
        <dbReference type="Proteomes" id="UP001165960"/>
    </source>
</evidence>